<accession>A0A1S8BAF2</accession>
<dbReference type="PANTHER" id="PTHR33048">
    <property type="entry name" value="PTH11-LIKE INTEGRAL MEMBRANE PROTEIN (AFU_ORTHOLOGUE AFUA_5G11245)"/>
    <property type="match status" value="1"/>
</dbReference>
<feature type="region of interest" description="Disordered" evidence="6">
    <location>
        <begin position="339"/>
        <end position="358"/>
    </location>
</feature>
<evidence type="ECO:0000259" key="8">
    <source>
        <dbReference type="Pfam" id="PF20684"/>
    </source>
</evidence>
<dbReference type="InterPro" id="IPR049326">
    <property type="entry name" value="Rhodopsin_dom_fungi"/>
</dbReference>
<organism evidence="9 10">
    <name type="scientific">Diplodia seriata</name>
    <dbReference type="NCBI Taxonomy" id="420778"/>
    <lineage>
        <taxon>Eukaryota</taxon>
        <taxon>Fungi</taxon>
        <taxon>Dikarya</taxon>
        <taxon>Ascomycota</taxon>
        <taxon>Pezizomycotina</taxon>
        <taxon>Dothideomycetes</taxon>
        <taxon>Dothideomycetes incertae sedis</taxon>
        <taxon>Botryosphaeriales</taxon>
        <taxon>Botryosphaeriaceae</taxon>
        <taxon>Diplodia</taxon>
    </lineage>
</organism>
<evidence type="ECO:0000256" key="6">
    <source>
        <dbReference type="SAM" id="MobiDB-lite"/>
    </source>
</evidence>
<feature type="transmembrane region" description="Helical" evidence="7">
    <location>
        <begin position="20"/>
        <end position="38"/>
    </location>
</feature>
<proteinExistence type="inferred from homology"/>
<reference evidence="9 10" key="1">
    <citation type="submission" date="2017-01" db="EMBL/GenBank/DDBJ databases">
        <title>Draft genome sequence of Diplodia seriata F98.1, a fungal species involved in grapevine trunk diseases.</title>
        <authorList>
            <person name="Robert-Siegwald G."/>
            <person name="Vallet J."/>
            <person name="Abou-Mansour E."/>
            <person name="Xu J."/>
            <person name="Rey P."/>
            <person name="Bertsch C."/>
            <person name="Rego C."/>
            <person name="Larignon P."/>
            <person name="Fontaine F."/>
            <person name="Lebrun M.-H."/>
        </authorList>
    </citation>
    <scope>NUCLEOTIDE SEQUENCE [LARGE SCALE GENOMIC DNA]</scope>
    <source>
        <strain evidence="9 10">F98.1</strain>
    </source>
</reference>
<evidence type="ECO:0000256" key="7">
    <source>
        <dbReference type="SAM" id="Phobius"/>
    </source>
</evidence>
<dbReference type="STRING" id="420778.A0A1S8BAF2"/>
<dbReference type="AlphaFoldDB" id="A0A1S8BAF2"/>
<dbReference type="GO" id="GO:0016020">
    <property type="term" value="C:membrane"/>
    <property type="evidence" value="ECO:0007669"/>
    <property type="project" value="UniProtKB-SubCell"/>
</dbReference>
<dbReference type="PANTHER" id="PTHR33048:SF47">
    <property type="entry name" value="INTEGRAL MEMBRANE PROTEIN-RELATED"/>
    <property type="match status" value="1"/>
</dbReference>
<keyword evidence="2 7" id="KW-0812">Transmembrane</keyword>
<evidence type="ECO:0000256" key="3">
    <source>
        <dbReference type="ARBA" id="ARBA00022989"/>
    </source>
</evidence>
<dbReference type="InterPro" id="IPR052337">
    <property type="entry name" value="SAT4-like"/>
</dbReference>
<comment type="similarity">
    <text evidence="5">Belongs to the SAT4 family.</text>
</comment>
<name>A0A1S8BAF2_9PEZI</name>
<dbReference type="Pfam" id="PF20684">
    <property type="entry name" value="Fung_rhodopsin"/>
    <property type="match status" value="1"/>
</dbReference>
<feature type="transmembrane region" description="Helical" evidence="7">
    <location>
        <begin position="155"/>
        <end position="174"/>
    </location>
</feature>
<evidence type="ECO:0000256" key="4">
    <source>
        <dbReference type="ARBA" id="ARBA00023136"/>
    </source>
</evidence>
<evidence type="ECO:0000256" key="5">
    <source>
        <dbReference type="ARBA" id="ARBA00038359"/>
    </source>
</evidence>
<feature type="transmembrane region" description="Helical" evidence="7">
    <location>
        <begin position="217"/>
        <end position="244"/>
    </location>
</feature>
<dbReference type="Proteomes" id="UP000190776">
    <property type="component" value="Unassembled WGS sequence"/>
</dbReference>
<feature type="domain" description="Rhodopsin" evidence="8">
    <location>
        <begin position="34"/>
        <end position="317"/>
    </location>
</feature>
<evidence type="ECO:0000313" key="10">
    <source>
        <dbReference type="Proteomes" id="UP000190776"/>
    </source>
</evidence>
<comment type="caution">
    <text evidence="9">The sequence shown here is derived from an EMBL/GenBank/DDBJ whole genome shotgun (WGS) entry which is preliminary data.</text>
</comment>
<gene>
    <name evidence="9" type="ORF">BK809_0000320</name>
</gene>
<keyword evidence="4 7" id="KW-0472">Membrane</keyword>
<evidence type="ECO:0000256" key="1">
    <source>
        <dbReference type="ARBA" id="ARBA00004141"/>
    </source>
</evidence>
<evidence type="ECO:0000313" key="9">
    <source>
        <dbReference type="EMBL" id="OMP84313.1"/>
    </source>
</evidence>
<feature type="transmembrane region" description="Helical" evidence="7">
    <location>
        <begin position="256"/>
        <end position="280"/>
    </location>
</feature>
<evidence type="ECO:0000256" key="2">
    <source>
        <dbReference type="ARBA" id="ARBA00022692"/>
    </source>
</evidence>
<sequence>MPSLDNTYELDEKQKAFRALMITLFSITGAFIAMRCWVRIRLQAQFTADDYLLVTALVRLFRPPSTFDPQQPHSHQPQAIYAIQTAFGIYAIDHGGFGGAIASVPPAIYAVGLKWIILTQITYPLVQLFAKLSIALLQLRIGGLSTSPLLRRTHYASMALVVLVSLLGFFSALIQCDPGNADALSSQSQVPGPRHRQRNGGILIPTVPCHSHRPTLIAGYVVSALSIALDWYYSVAMAPCIWALRNVSAVVRLGIIVVLGMGVLASVATVVKLVYLVRIAESREPLRDFTPVALWSTVEGAVGMCAACVATLRPLVKHVLRPWEGGAGAGPAAWCAEEEGSSRASSGRSGKKRGRGREVVRLEELDTGLSTAETL</sequence>
<dbReference type="OrthoDB" id="3897607at2759"/>
<protein>
    <recommendedName>
        <fullName evidence="8">Rhodopsin domain-containing protein</fullName>
    </recommendedName>
</protein>
<comment type="subcellular location">
    <subcellularLocation>
        <location evidence="1">Membrane</location>
        <topology evidence="1">Multi-pass membrane protein</topology>
    </subcellularLocation>
</comment>
<dbReference type="EMBL" id="MSZU01000095">
    <property type="protein sequence ID" value="OMP84313.1"/>
    <property type="molecule type" value="Genomic_DNA"/>
</dbReference>
<keyword evidence="3 7" id="KW-1133">Transmembrane helix</keyword>